<dbReference type="Pfam" id="PF03575">
    <property type="entry name" value="Peptidase_S51"/>
    <property type="match status" value="1"/>
</dbReference>
<keyword evidence="3" id="KW-0378">Hydrolase</keyword>
<dbReference type="PANTHER" id="PTHR20842">
    <property type="entry name" value="PROTEASE S51 ALPHA-ASPARTYL DIPEPTIDASE"/>
    <property type="match status" value="1"/>
</dbReference>
<evidence type="ECO:0000256" key="2">
    <source>
        <dbReference type="ARBA" id="ARBA00022670"/>
    </source>
</evidence>
<evidence type="ECO:0000256" key="4">
    <source>
        <dbReference type="ARBA" id="ARBA00022825"/>
    </source>
</evidence>
<keyword evidence="4" id="KW-0720">Serine protease</keyword>
<dbReference type="InterPro" id="IPR029062">
    <property type="entry name" value="Class_I_gatase-like"/>
</dbReference>
<sequence length="218" mass="24697">MKLLLTSSGNTNKSIEKALLELLKKPYQDSNITFIPTAANVEKGDKSWLVDDMHNFRKLNFSLFDIVDISTVPKALWLPSFEKADILVFGGGNVNYLLEWMKKLRVKEHLKKLSETKIYVGISAGSMVTAKNISLSSSGILYYEETGKLENIVGLGFVDFEIRPHLNSKWFPKVRLDYLEKLAKKTQGIFYAIDDNTAIKVVDGKVSVISEGKWRKFN</sequence>
<comment type="similarity">
    <text evidence="1">Belongs to the peptidase S51 family.</text>
</comment>
<comment type="caution">
    <text evidence="5">The sequence shown here is derived from an EMBL/GenBank/DDBJ whole genome shotgun (WGS) entry which is preliminary data.</text>
</comment>
<accession>A0A1F7IR44</accession>
<dbReference type="PANTHER" id="PTHR20842:SF0">
    <property type="entry name" value="ALPHA-ASPARTYL DIPEPTIDASE"/>
    <property type="match status" value="1"/>
</dbReference>
<dbReference type="InterPro" id="IPR005320">
    <property type="entry name" value="Peptidase_S51"/>
</dbReference>
<dbReference type="GO" id="GO:0006508">
    <property type="term" value="P:proteolysis"/>
    <property type="evidence" value="ECO:0007669"/>
    <property type="project" value="UniProtKB-KW"/>
</dbReference>
<dbReference type="SUPFAM" id="SSF52317">
    <property type="entry name" value="Class I glutamine amidotransferase-like"/>
    <property type="match status" value="1"/>
</dbReference>
<dbReference type="Proteomes" id="UP000177141">
    <property type="component" value="Unassembled WGS sequence"/>
</dbReference>
<organism evidence="5 6">
    <name type="scientific">Candidatus Roizmanbacteria bacterium RIFCSPLOWO2_01_FULL_38_12</name>
    <dbReference type="NCBI Taxonomy" id="1802061"/>
    <lineage>
        <taxon>Bacteria</taxon>
        <taxon>Candidatus Roizmaniibacteriota</taxon>
    </lineage>
</organism>
<dbReference type="STRING" id="1802061.A3A93_00490"/>
<name>A0A1F7IR44_9BACT</name>
<dbReference type="Gene3D" id="3.40.50.880">
    <property type="match status" value="1"/>
</dbReference>
<evidence type="ECO:0000256" key="3">
    <source>
        <dbReference type="ARBA" id="ARBA00022801"/>
    </source>
</evidence>
<evidence type="ECO:0000313" key="5">
    <source>
        <dbReference type="EMBL" id="OGK45802.1"/>
    </source>
</evidence>
<keyword evidence="2" id="KW-0645">Protease</keyword>
<reference evidence="5 6" key="1">
    <citation type="journal article" date="2016" name="Nat. Commun.">
        <title>Thousands of microbial genomes shed light on interconnected biogeochemical processes in an aquifer system.</title>
        <authorList>
            <person name="Anantharaman K."/>
            <person name="Brown C.T."/>
            <person name="Hug L.A."/>
            <person name="Sharon I."/>
            <person name="Castelle C.J."/>
            <person name="Probst A.J."/>
            <person name="Thomas B.C."/>
            <person name="Singh A."/>
            <person name="Wilkins M.J."/>
            <person name="Karaoz U."/>
            <person name="Brodie E.L."/>
            <person name="Williams K.H."/>
            <person name="Hubbard S.S."/>
            <person name="Banfield J.F."/>
        </authorList>
    </citation>
    <scope>NUCLEOTIDE SEQUENCE [LARGE SCALE GENOMIC DNA]</scope>
</reference>
<evidence type="ECO:0000313" key="6">
    <source>
        <dbReference type="Proteomes" id="UP000177141"/>
    </source>
</evidence>
<proteinExistence type="inferred from homology"/>
<evidence type="ECO:0008006" key="7">
    <source>
        <dbReference type="Google" id="ProtNLM"/>
    </source>
</evidence>
<dbReference type="GO" id="GO:0008236">
    <property type="term" value="F:serine-type peptidase activity"/>
    <property type="evidence" value="ECO:0007669"/>
    <property type="project" value="UniProtKB-KW"/>
</dbReference>
<evidence type="ECO:0000256" key="1">
    <source>
        <dbReference type="ARBA" id="ARBA00006534"/>
    </source>
</evidence>
<gene>
    <name evidence="5" type="ORF">A3A93_00490</name>
</gene>
<dbReference type="AlphaFoldDB" id="A0A1F7IR44"/>
<dbReference type="EMBL" id="MGAL01000049">
    <property type="protein sequence ID" value="OGK45802.1"/>
    <property type="molecule type" value="Genomic_DNA"/>
</dbReference>
<protein>
    <recommendedName>
        <fullName evidence="7">Peptidase S51</fullName>
    </recommendedName>
</protein>